<keyword evidence="2" id="KW-1185">Reference proteome</keyword>
<dbReference type="EMBL" id="CP068053">
    <property type="protein sequence ID" value="QQT00045.1"/>
    <property type="molecule type" value="Genomic_DNA"/>
</dbReference>
<dbReference type="RefSeq" id="WP_169732065.1">
    <property type="nucleotide sequence ID" value="NZ_CP068053.1"/>
</dbReference>
<dbReference type="KEGG" id="ppsr:I6J18_21095"/>
<evidence type="ECO:0000313" key="1">
    <source>
        <dbReference type="EMBL" id="QQT00045.1"/>
    </source>
</evidence>
<reference evidence="1 2" key="1">
    <citation type="submission" date="2021-01" db="EMBL/GenBank/DDBJ databases">
        <title>FDA dAtabase for Regulatory Grade micrObial Sequences (FDA-ARGOS): Supporting development and validation of Infectious Disease Dx tests.</title>
        <authorList>
            <person name="Nelson B."/>
            <person name="Plummer A."/>
            <person name="Tallon L."/>
            <person name="Sadzewicz L."/>
            <person name="Zhao X."/>
            <person name="Boylan J."/>
            <person name="Ott S."/>
            <person name="Bowen H."/>
            <person name="Vavikolanu K."/>
            <person name="Mehta A."/>
            <person name="Aluvathingal J."/>
            <person name="Nadendla S."/>
            <person name="Myers T."/>
            <person name="Yan Y."/>
            <person name="Sichtig H."/>
        </authorList>
    </citation>
    <scope>NUCLEOTIDE SEQUENCE [LARGE SCALE GENOMIC DNA]</scope>
    <source>
        <strain evidence="1 2">FDAARGOS_1161</strain>
    </source>
</reference>
<protein>
    <submittedName>
        <fullName evidence="1">Uncharacterized protein</fullName>
    </submittedName>
</protein>
<name>A0A974NLW0_PERPY</name>
<evidence type="ECO:0000313" key="2">
    <source>
        <dbReference type="Proteomes" id="UP000595254"/>
    </source>
</evidence>
<accession>A0A974NLW0</accession>
<sequence>MGIFDVFTTKCGICKRKIKPLRAYTNDQGKVMKVCLPCSEYAERRAYRLL</sequence>
<gene>
    <name evidence="1" type="ORF">I6J18_21095</name>
</gene>
<dbReference type="AlphaFoldDB" id="A0A974NLW0"/>
<dbReference type="Proteomes" id="UP000595254">
    <property type="component" value="Chromosome"/>
</dbReference>
<organism evidence="1 2">
    <name type="scientific">Peribacillus psychrosaccharolyticus</name>
    <name type="common">Bacillus psychrosaccharolyticus</name>
    <dbReference type="NCBI Taxonomy" id="1407"/>
    <lineage>
        <taxon>Bacteria</taxon>
        <taxon>Bacillati</taxon>
        <taxon>Bacillota</taxon>
        <taxon>Bacilli</taxon>
        <taxon>Bacillales</taxon>
        <taxon>Bacillaceae</taxon>
        <taxon>Peribacillus</taxon>
    </lineage>
</organism>
<proteinExistence type="predicted"/>